<dbReference type="GO" id="GO:0032049">
    <property type="term" value="P:cardiolipin biosynthetic process"/>
    <property type="evidence" value="ECO:0007669"/>
    <property type="project" value="UniProtKB-ARBA"/>
</dbReference>
<feature type="transmembrane region" description="Helical" evidence="1">
    <location>
        <begin position="33"/>
        <end position="50"/>
    </location>
</feature>
<gene>
    <name evidence="3" type="ORF">LCGC14_0901420</name>
</gene>
<keyword evidence="1" id="KW-0472">Membrane</keyword>
<keyword evidence="1" id="KW-1133">Transmembrane helix</keyword>
<dbReference type="AlphaFoldDB" id="A0A0F9RFG3"/>
<dbReference type="SUPFAM" id="SSF56024">
    <property type="entry name" value="Phospholipase D/nuclease"/>
    <property type="match status" value="2"/>
</dbReference>
<organism evidence="3">
    <name type="scientific">marine sediment metagenome</name>
    <dbReference type="NCBI Taxonomy" id="412755"/>
    <lineage>
        <taxon>unclassified sequences</taxon>
        <taxon>metagenomes</taxon>
        <taxon>ecological metagenomes</taxon>
    </lineage>
</organism>
<feature type="transmembrane region" description="Helical" evidence="1">
    <location>
        <begin position="6"/>
        <end position="26"/>
    </location>
</feature>
<name>A0A0F9RFG3_9ZZZZ</name>
<evidence type="ECO:0000313" key="3">
    <source>
        <dbReference type="EMBL" id="KKN23791.1"/>
    </source>
</evidence>
<dbReference type="SMART" id="SM00155">
    <property type="entry name" value="PLDc"/>
    <property type="match status" value="2"/>
</dbReference>
<dbReference type="Pfam" id="PF13091">
    <property type="entry name" value="PLDc_2"/>
    <property type="match status" value="2"/>
</dbReference>
<evidence type="ECO:0000259" key="2">
    <source>
        <dbReference type="PROSITE" id="PS50035"/>
    </source>
</evidence>
<dbReference type="EMBL" id="LAZR01002939">
    <property type="protein sequence ID" value="KKN23791.1"/>
    <property type="molecule type" value="Genomic_DNA"/>
</dbReference>
<dbReference type="InterPro" id="IPR025202">
    <property type="entry name" value="PLD-like_dom"/>
</dbReference>
<evidence type="ECO:0000256" key="1">
    <source>
        <dbReference type="SAM" id="Phobius"/>
    </source>
</evidence>
<dbReference type="PROSITE" id="PS50035">
    <property type="entry name" value="PLD"/>
    <property type="match status" value="2"/>
</dbReference>
<comment type="caution">
    <text evidence="3">The sequence shown here is derived from an EMBL/GenBank/DDBJ whole genome shotgun (WGS) entry which is preliminary data.</text>
</comment>
<accession>A0A0F9RFG3</accession>
<dbReference type="InterPro" id="IPR001736">
    <property type="entry name" value="PLipase_D/transphosphatidylase"/>
</dbReference>
<dbReference type="GO" id="GO:0030572">
    <property type="term" value="F:phosphatidyltransferase activity"/>
    <property type="evidence" value="ECO:0007669"/>
    <property type="project" value="UniProtKB-ARBA"/>
</dbReference>
<dbReference type="Gene3D" id="3.30.870.10">
    <property type="entry name" value="Endonuclease Chain A"/>
    <property type="match status" value="2"/>
</dbReference>
<dbReference type="PANTHER" id="PTHR21248">
    <property type="entry name" value="CARDIOLIPIN SYNTHASE"/>
    <property type="match status" value="1"/>
</dbReference>
<proteinExistence type="predicted"/>
<dbReference type="PANTHER" id="PTHR21248:SF22">
    <property type="entry name" value="PHOSPHOLIPASE D"/>
    <property type="match status" value="1"/>
</dbReference>
<reference evidence="3" key="1">
    <citation type="journal article" date="2015" name="Nature">
        <title>Complex archaea that bridge the gap between prokaryotes and eukaryotes.</title>
        <authorList>
            <person name="Spang A."/>
            <person name="Saw J.H."/>
            <person name="Jorgensen S.L."/>
            <person name="Zaremba-Niedzwiedzka K."/>
            <person name="Martijn J."/>
            <person name="Lind A.E."/>
            <person name="van Eijk R."/>
            <person name="Schleper C."/>
            <person name="Guy L."/>
            <person name="Ettema T.J."/>
        </authorList>
    </citation>
    <scope>NUCLEOTIDE SEQUENCE</scope>
</reference>
<keyword evidence="1" id="KW-0812">Transmembrane</keyword>
<protein>
    <recommendedName>
        <fullName evidence="2">PLD phosphodiesterase domain-containing protein</fullName>
    </recommendedName>
</protein>
<feature type="domain" description="PLD phosphodiesterase" evidence="2">
    <location>
        <begin position="362"/>
        <end position="388"/>
    </location>
</feature>
<feature type="domain" description="PLD phosphodiesterase" evidence="2">
    <location>
        <begin position="187"/>
        <end position="214"/>
    </location>
</feature>
<sequence length="444" mass="48923">MISFITTHIEVVGLIFLTLFVAFILLQQRRSPQSTVAWILFLIMLPYVAAQGNRYEPVLFTTKEDPHTPVHALDATFQHFLMPPALEAQSLTLLDSPQLAFQAALDTVNSAEHNIDVLFYIIANDGTAKHFVQALTDKAKAGIHVRLLMDRLGTLRGPHEALKALKAAGGEVLFFSPILQLPGTGHLNLRNHRKMIIADNARAFSGGMNIADHYMTHTPKPGYWVDLAFTLEGLSVQSFCDVFRSDWEVASGMPTPQVTTPAPKTGGNATVQLVPSGPDIAEDPLHDGLIRAIHLAESRIWIATPYFVPTEALANALRIASRRGVDVRIIVPQKSNQRIADFARGGFLRDVQDAGAEIHFFKPSMIHAKAALIDDVGIVGTANFDVRSMLLNFEVMLFLYDAPSVTTLTEWFLARQGDCHNVVRNVSLIRRLAEGVFRIGAPVL</sequence>